<comment type="caution">
    <text evidence="2">The sequence shown here is derived from an EMBL/GenBank/DDBJ whole genome shotgun (WGS) entry which is preliminary data.</text>
</comment>
<evidence type="ECO:0000256" key="1">
    <source>
        <dbReference type="SAM" id="MobiDB-lite"/>
    </source>
</evidence>
<proteinExistence type="predicted"/>
<sequence length="179" mass="17872">MPTASPTTSPITASLTTLSPSTALPTIANPTMSPSTNAPSEAPATLAPSAFPTISPSFDPPGTAAVPESTLVSGWRCGEVDGCKDRPCWSQGDFEQMCEDVPSPGTGHICGPCPDGFRRAQAPSATDGAAGCEDVDECTAAPNGGCWSAAEGSAATTECINAPGSCACSACPAVRAHVR</sequence>
<reference evidence="2 3" key="1">
    <citation type="journal article" date="2015" name="Genome Biol. Evol.">
        <title>Comparative Genomics of a Bacterivorous Green Alga Reveals Evolutionary Causalities and Consequences of Phago-Mixotrophic Mode of Nutrition.</title>
        <authorList>
            <person name="Burns J.A."/>
            <person name="Paasch A."/>
            <person name="Narechania A."/>
            <person name="Kim E."/>
        </authorList>
    </citation>
    <scope>NUCLEOTIDE SEQUENCE [LARGE SCALE GENOMIC DNA]</scope>
    <source>
        <strain evidence="2 3">PLY_AMNH</strain>
    </source>
</reference>
<organism evidence="2 3">
    <name type="scientific">Cymbomonas tetramitiformis</name>
    <dbReference type="NCBI Taxonomy" id="36881"/>
    <lineage>
        <taxon>Eukaryota</taxon>
        <taxon>Viridiplantae</taxon>
        <taxon>Chlorophyta</taxon>
        <taxon>Pyramimonadophyceae</taxon>
        <taxon>Pyramimonadales</taxon>
        <taxon>Pyramimonadaceae</taxon>
        <taxon>Cymbomonas</taxon>
    </lineage>
</organism>
<dbReference type="EMBL" id="LGRX02035628">
    <property type="protein sequence ID" value="KAK3233797.1"/>
    <property type="molecule type" value="Genomic_DNA"/>
</dbReference>
<dbReference type="Proteomes" id="UP001190700">
    <property type="component" value="Unassembled WGS sequence"/>
</dbReference>
<feature type="region of interest" description="Disordered" evidence="1">
    <location>
        <begin position="21"/>
        <end position="66"/>
    </location>
</feature>
<evidence type="ECO:0000313" key="3">
    <source>
        <dbReference type="Proteomes" id="UP001190700"/>
    </source>
</evidence>
<feature type="compositionally biased region" description="Polar residues" evidence="1">
    <location>
        <begin position="28"/>
        <end position="39"/>
    </location>
</feature>
<dbReference type="AlphaFoldDB" id="A0AAE0EN24"/>
<keyword evidence="3" id="KW-1185">Reference proteome</keyword>
<evidence type="ECO:0000313" key="2">
    <source>
        <dbReference type="EMBL" id="KAK3233797.1"/>
    </source>
</evidence>
<name>A0AAE0EN24_9CHLO</name>
<protein>
    <submittedName>
        <fullName evidence="2">Uncharacterized protein</fullName>
    </submittedName>
</protein>
<dbReference type="Gene3D" id="2.10.25.10">
    <property type="entry name" value="Laminin"/>
    <property type="match status" value="1"/>
</dbReference>
<accession>A0AAE0EN24</accession>
<gene>
    <name evidence="2" type="ORF">CYMTET_55926</name>
</gene>